<dbReference type="EMBL" id="UXAT02000003">
    <property type="protein sequence ID" value="VUX45337.1"/>
    <property type="molecule type" value="Genomic_DNA"/>
</dbReference>
<comment type="caution">
    <text evidence="2">The sequence shown here is derived from an EMBL/GenBank/DDBJ whole genome shotgun (WGS) entry which is preliminary data.</text>
</comment>
<feature type="compositionally biased region" description="Low complexity" evidence="1">
    <location>
        <begin position="1"/>
        <end position="17"/>
    </location>
</feature>
<reference evidence="2" key="1">
    <citation type="submission" date="2018-11" db="EMBL/GenBank/DDBJ databases">
        <authorList>
            <person name="Onetto C."/>
        </authorList>
    </citation>
    <scope>NUCLEOTIDE SEQUENCE [LARGE SCALE GENOMIC DNA]</scope>
</reference>
<dbReference type="Proteomes" id="UP000326641">
    <property type="component" value="Unassembled WGS sequence"/>
</dbReference>
<sequence length="140" mass="13443">MAIAARTARSASSPSAIGRPKTASTASPINLSMLPASASMHGTMAPNRRLRNAAVAAAPSRRLRPVKPRTSATKTVAAVVPSFVGSQAEPCATQAPAAAGLAGTTIAAALLGAARGQSKPSGAGVGGMGPCGTAPGAVCG</sequence>
<name>A0A564WB33_9PROT</name>
<feature type="region of interest" description="Disordered" evidence="1">
    <location>
        <begin position="1"/>
        <end position="29"/>
    </location>
</feature>
<evidence type="ECO:0000313" key="2">
    <source>
        <dbReference type="EMBL" id="VUX45337.1"/>
    </source>
</evidence>
<protein>
    <submittedName>
        <fullName evidence="2">Uncharacterized protein</fullName>
    </submittedName>
</protein>
<proteinExistence type="predicted"/>
<evidence type="ECO:0000313" key="3">
    <source>
        <dbReference type="Proteomes" id="UP000326641"/>
    </source>
</evidence>
<evidence type="ECO:0000256" key="1">
    <source>
        <dbReference type="SAM" id="MobiDB-lite"/>
    </source>
</evidence>
<organism evidence="2 3">
    <name type="scientific">Candidatus Defluviicoccus seviourii</name>
    <dbReference type="NCBI Taxonomy" id="2565273"/>
    <lineage>
        <taxon>Bacteria</taxon>
        <taxon>Pseudomonadati</taxon>
        <taxon>Pseudomonadota</taxon>
        <taxon>Alphaproteobacteria</taxon>
        <taxon>Rhodospirillales</taxon>
        <taxon>Rhodospirillaceae</taxon>
        <taxon>Defluviicoccus</taxon>
    </lineage>
</organism>
<keyword evidence="3" id="KW-1185">Reference proteome</keyword>
<gene>
    <name evidence="2" type="ORF">DF3PA_110071</name>
</gene>
<accession>A0A564WB33</accession>
<dbReference type="AlphaFoldDB" id="A0A564WB33"/>